<sequence>MGVLLYEKEQKQITAALEQDFCKLIVILAARSGKNKVTWKELEQETGFTRQALSRKEAIVKAYKEANQSSSILEDISKRTEETQSKLDKIKEENIKLKRLLADYDETFVRWFVNATGRGMSLEQLEAPLPYSMKTKARLKDIKNE</sequence>
<feature type="coiled-coil region" evidence="1">
    <location>
        <begin position="73"/>
        <end position="107"/>
    </location>
</feature>
<evidence type="ECO:0000256" key="1">
    <source>
        <dbReference type="SAM" id="Coils"/>
    </source>
</evidence>
<organism evidence="2">
    <name type="scientific">Aeromonas hydrophila</name>
    <dbReference type="NCBI Taxonomy" id="644"/>
    <lineage>
        <taxon>Bacteria</taxon>
        <taxon>Pseudomonadati</taxon>
        <taxon>Pseudomonadota</taxon>
        <taxon>Gammaproteobacteria</taxon>
        <taxon>Aeromonadales</taxon>
        <taxon>Aeromonadaceae</taxon>
        <taxon>Aeromonas</taxon>
    </lineage>
</organism>
<reference evidence="2" key="1">
    <citation type="submission" date="2020-07" db="EMBL/GenBank/DDBJ databases">
        <title>Carbapenem Resistant Aeromonas hydrophila Carrying blacphA7 Isolated from Two Solid Organ Transplant Patients.</title>
        <authorList>
            <person name="Hilt E."/>
            <person name="Fitzwater S.P."/>
            <person name="Ward K."/>
            <person name="De St Maurice A."/>
            <person name="Chandrasekaran S."/>
            <person name="Garner O.B."/>
            <person name="Yang S."/>
        </authorList>
    </citation>
    <scope>NUCLEOTIDE SEQUENCE</scope>
    <source>
        <strain evidence="2">B-1</strain>
    </source>
</reference>
<proteinExistence type="predicted"/>
<gene>
    <name evidence="2" type="ORF">H2136_02340</name>
</gene>
<evidence type="ECO:0000313" key="2">
    <source>
        <dbReference type="EMBL" id="MBC8673760.1"/>
    </source>
</evidence>
<comment type="caution">
    <text evidence="2">The sequence shown here is derived from an EMBL/GenBank/DDBJ whole genome shotgun (WGS) entry which is preliminary data.</text>
</comment>
<dbReference type="EMBL" id="JACLAN010000001">
    <property type="protein sequence ID" value="MBC8673760.1"/>
    <property type="molecule type" value="Genomic_DNA"/>
</dbReference>
<accession>A0A926ITC7</accession>
<dbReference type="AlphaFoldDB" id="A0A926ITC7"/>
<protein>
    <submittedName>
        <fullName evidence="2">Uncharacterized protein</fullName>
    </submittedName>
</protein>
<name>A0A926ITC7_AERHY</name>
<keyword evidence="1" id="KW-0175">Coiled coil</keyword>